<comment type="pathway">
    <text evidence="1">Glycerolipid metabolism; triacylglycerol biosynthesis.</text>
</comment>
<accession>A0A7R9YDG2</accession>
<dbReference type="GO" id="GO:0019432">
    <property type="term" value="P:triglyceride biosynthetic process"/>
    <property type="evidence" value="ECO:0007669"/>
    <property type="project" value="UniProtKB-UniPathway"/>
</dbReference>
<dbReference type="AlphaFoldDB" id="A0A7R9YDG2"/>
<reference evidence="11" key="1">
    <citation type="submission" date="2021-01" db="EMBL/GenBank/DDBJ databases">
        <authorList>
            <person name="Corre E."/>
            <person name="Pelletier E."/>
            <person name="Niang G."/>
            <person name="Scheremetjew M."/>
            <person name="Finn R."/>
            <person name="Kale V."/>
            <person name="Holt S."/>
            <person name="Cochrane G."/>
            <person name="Meng A."/>
            <person name="Brown T."/>
            <person name="Cohen L."/>
        </authorList>
    </citation>
    <scope>NUCLEOTIDE SEQUENCE</scope>
    <source>
        <strain evidence="11">CCMP2078</strain>
    </source>
</reference>
<dbReference type="GO" id="GO:0005886">
    <property type="term" value="C:plasma membrane"/>
    <property type="evidence" value="ECO:0007669"/>
    <property type="project" value="TreeGrafter"/>
</dbReference>
<dbReference type="InterPro" id="IPR009721">
    <property type="entry name" value="O-acyltransferase_WSD1_C"/>
</dbReference>
<evidence type="ECO:0000256" key="3">
    <source>
        <dbReference type="ARBA" id="ARBA00022679"/>
    </source>
</evidence>
<comment type="pathway">
    <text evidence="2">Lipid metabolism.</text>
</comment>
<dbReference type="GO" id="GO:0047196">
    <property type="term" value="F:long-chain-alcohol O-fatty-acyltransferase activity"/>
    <property type="evidence" value="ECO:0007669"/>
    <property type="project" value="UniProtKB-EC"/>
</dbReference>
<comment type="similarity">
    <text evidence="5">In the N-terminal section; belongs to the long-chain O-acyltransferase family.</text>
</comment>
<dbReference type="GO" id="GO:0004144">
    <property type="term" value="F:diacylglycerol O-acyltransferase activity"/>
    <property type="evidence" value="ECO:0007669"/>
    <property type="project" value="UniProtKB-EC"/>
</dbReference>
<comment type="catalytic activity">
    <reaction evidence="6">
        <text>a long chain fatty alcohol + a fatty acyl-CoA = a long-chain alcohol wax ester + CoA</text>
        <dbReference type="Rhea" id="RHEA:38443"/>
        <dbReference type="ChEBI" id="CHEBI:17135"/>
        <dbReference type="ChEBI" id="CHEBI:57287"/>
        <dbReference type="ChEBI" id="CHEBI:77636"/>
        <dbReference type="ChEBI" id="CHEBI:235323"/>
        <dbReference type="EC" id="2.3.1.75"/>
    </reaction>
</comment>
<evidence type="ECO:0000256" key="4">
    <source>
        <dbReference type="ARBA" id="ARBA00023315"/>
    </source>
</evidence>
<keyword evidence="4" id="KW-0012">Acyltransferase</keyword>
<organism evidence="11">
    <name type="scientific">Pinguiococcus pyrenoidosus</name>
    <dbReference type="NCBI Taxonomy" id="172671"/>
    <lineage>
        <taxon>Eukaryota</taxon>
        <taxon>Sar</taxon>
        <taxon>Stramenopiles</taxon>
        <taxon>Ochrophyta</taxon>
        <taxon>Pinguiophyceae</taxon>
        <taxon>Pinguiochrysidales</taxon>
        <taxon>Pinguiochrysidaceae</taxon>
        <taxon>Pinguiococcus</taxon>
    </lineage>
</organism>
<name>A0A7R9YDG2_9STRA</name>
<proteinExistence type="inferred from homology"/>
<dbReference type="PANTHER" id="PTHR31650">
    <property type="entry name" value="O-ACYLTRANSFERASE (WSD1-LIKE) FAMILY PROTEIN"/>
    <property type="match status" value="1"/>
</dbReference>
<evidence type="ECO:0000313" key="11">
    <source>
        <dbReference type="EMBL" id="CAD8260340.1"/>
    </source>
</evidence>
<evidence type="ECO:0000259" key="9">
    <source>
        <dbReference type="Pfam" id="PF03007"/>
    </source>
</evidence>
<feature type="region of interest" description="Disordered" evidence="8">
    <location>
        <begin position="1"/>
        <end position="20"/>
    </location>
</feature>
<protein>
    <recommendedName>
        <fullName evidence="12">Diacylglycerol O-acyltransferase</fullName>
    </recommendedName>
</protein>
<feature type="domain" description="O-acyltransferase WSD1 C-terminal" evidence="10">
    <location>
        <begin position="418"/>
        <end position="564"/>
    </location>
</feature>
<dbReference type="InterPro" id="IPR004255">
    <property type="entry name" value="O-acyltransferase_WSD1_N"/>
</dbReference>
<gene>
    <name evidence="11" type="ORF">PPYR1160_LOCUS9842</name>
</gene>
<dbReference type="InterPro" id="IPR045034">
    <property type="entry name" value="O-acyltransferase_WSD1-like"/>
</dbReference>
<evidence type="ECO:0000256" key="8">
    <source>
        <dbReference type="SAM" id="MobiDB-lite"/>
    </source>
</evidence>
<comment type="catalytic activity">
    <reaction evidence="7">
        <text>an acyl-CoA + a 1,2-diacyl-sn-glycerol = a triacyl-sn-glycerol + CoA</text>
        <dbReference type="Rhea" id="RHEA:10868"/>
        <dbReference type="ChEBI" id="CHEBI:17815"/>
        <dbReference type="ChEBI" id="CHEBI:57287"/>
        <dbReference type="ChEBI" id="CHEBI:58342"/>
        <dbReference type="ChEBI" id="CHEBI:64615"/>
        <dbReference type="EC" id="2.3.1.20"/>
    </reaction>
</comment>
<dbReference type="EMBL" id="HBEA01012944">
    <property type="protein sequence ID" value="CAD8260340.1"/>
    <property type="molecule type" value="Transcribed_RNA"/>
</dbReference>
<evidence type="ECO:0000256" key="1">
    <source>
        <dbReference type="ARBA" id="ARBA00004771"/>
    </source>
</evidence>
<evidence type="ECO:0000256" key="7">
    <source>
        <dbReference type="ARBA" id="ARBA00048109"/>
    </source>
</evidence>
<evidence type="ECO:0000256" key="2">
    <source>
        <dbReference type="ARBA" id="ARBA00005189"/>
    </source>
</evidence>
<dbReference type="Pfam" id="PF06974">
    <property type="entry name" value="WS_DGAT_C"/>
    <property type="match status" value="1"/>
</dbReference>
<sequence>MATEAETEPTSAPLGKPADLVTEPVAEPTIMRARAMSFVGESLHILHMDYNEAPIIHAFVLLENQFDMEVRGPGSPRIFFPAARQSCTLRRSVLFRRLRQSVKRTLQTIADTSPRFRSTIARDERRHLRRYNWIPCPEKESIPDQVLRYAHVGLDGSVRERDHPPQLDMSFERDARKAERHKAHFVGSMMKRPFRMGKPLWEVWVMAYEADPERHELIFRLSHSIGDGITLATVLLSVAESDGAAEPAPTPNPPRAGLLSLIWGGITAVYIHICAFLKVAALVMYRNDSRSAVRPPGIFDQSRQAARQCVELAEAAGQEGDSLLVPAQVTPSPYGFAEKTFPLERIKDICSAAGRRTGRKYTVNDVIQAAHYATVRRYLETHDPPQRSLLRKTTGLIVMNTRALGGLQQGGFSRDAPWGNEIGYIFLDYRLSGSTDAASALRLLEAARRDMAFFKRSPEPHFIVMVNRLLRRLVPTGTFLNINRFLVRKNSIILSNLRGPLLPLKFGGNPIVNVSNCVSPMMLSSAHSFFSYNGHLTYCVSAVAQVISDPNAFAELFEQEINLLHDAVSKVEE</sequence>
<keyword evidence="3" id="KW-0808">Transferase</keyword>
<dbReference type="Pfam" id="PF03007">
    <property type="entry name" value="WS_DGAT_cat"/>
    <property type="match status" value="1"/>
</dbReference>
<evidence type="ECO:0000256" key="5">
    <source>
        <dbReference type="ARBA" id="ARBA00024360"/>
    </source>
</evidence>
<evidence type="ECO:0000256" key="6">
    <source>
        <dbReference type="ARBA" id="ARBA00047604"/>
    </source>
</evidence>
<feature type="domain" description="O-acyltransferase WSD1-like N-terminal" evidence="9">
    <location>
        <begin position="184"/>
        <end position="354"/>
    </location>
</feature>
<evidence type="ECO:0008006" key="12">
    <source>
        <dbReference type="Google" id="ProtNLM"/>
    </source>
</evidence>
<evidence type="ECO:0000259" key="10">
    <source>
        <dbReference type="Pfam" id="PF06974"/>
    </source>
</evidence>
<dbReference type="UniPathway" id="UPA00282"/>
<dbReference type="PANTHER" id="PTHR31650:SF1">
    <property type="entry name" value="WAX ESTER SYNTHASE_DIACYLGLYCEROL ACYLTRANSFERASE 4-RELATED"/>
    <property type="match status" value="1"/>
</dbReference>